<protein>
    <recommendedName>
        <fullName evidence="11">Major facilitator superfamily (MFS) profile domain-containing protein</fullName>
    </recommendedName>
</protein>
<dbReference type="InterPro" id="IPR007219">
    <property type="entry name" value="XnlR_reg_dom"/>
</dbReference>
<feature type="transmembrane region" description="Helical" evidence="10">
    <location>
        <begin position="189"/>
        <end position="211"/>
    </location>
</feature>
<dbReference type="InterPro" id="IPR020846">
    <property type="entry name" value="MFS_dom"/>
</dbReference>
<dbReference type="InterPro" id="IPR036259">
    <property type="entry name" value="MFS_trans_sf"/>
</dbReference>
<feature type="transmembrane region" description="Helical" evidence="10">
    <location>
        <begin position="328"/>
        <end position="350"/>
    </location>
</feature>
<dbReference type="GO" id="GO:0022857">
    <property type="term" value="F:transmembrane transporter activity"/>
    <property type="evidence" value="ECO:0007669"/>
    <property type="project" value="InterPro"/>
</dbReference>
<feature type="compositionally biased region" description="Low complexity" evidence="9">
    <location>
        <begin position="556"/>
        <end position="575"/>
    </location>
</feature>
<evidence type="ECO:0000256" key="5">
    <source>
        <dbReference type="ARBA" id="ARBA00023136"/>
    </source>
</evidence>
<dbReference type="PROSITE" id="PS50850">
    <property type="entry name" value="MFS"/>
    <property type="match status" value="1"/>
</dbReference>
<evidence type="ECO:0000256" key="7">
    <source>
        <dbReference type="ARBA" id="ARBA00023242"/>
    </source>
</evidence>
<dbReference type="PANTHER" id="PTHR43791:SF6">
    <property type="entry name" value="TRANSPORTER, PUTATIVE (AFU_ORTHOLOGUE AFUA_1G16690)-RELATED"/>
    <property type="match status" value="1"/>
</dbReference>
<sequence>MTNEISNSTAIGASRAEKPSFEIKENLDTGLQNREHLALATNMDPETRARVEKRLKLKLDARNALFVLIYIMNYLDRNNIAAARLKGLQDDLKLDDDQYATCLSILYVGYILMQVPSNMFINQIKRPSLYLSVIMLLWGMVSTLSGNVHNFTGMVIIRFFLGFTEAAFLPGALLILSKWYTRRELTKRNAILFCGNLISNAFSALVAAGVLSEMDGVLGHASWRWLFWIEGAITMGIAILAAFVLPDLPSNTRGFSQEELAVAQLRMIEDVGEADVDAEGEGAMAGLIMALKDAKIYVMMLTFAVYVVGLSFNAFFPSLTSTLGFAYVPTLLMSSPPWLFACIVSLIVAWSSDRTQEKFWHIVGPICVGLVGFIISMCTLNVAARYLALFLQASSYAGYIVFYSWISSTFPRPPAKRAVAIALINAFAQLGNIAGSYVWKLKENGYRKSYGIVTAMFGATIVGALVLRLMLAKLNRQLEQQERDEVQADAAQKTRENEQNEALRMQKGFRYLIQLTLLEERLEKAEVVLRLHYTDSQIAEMLEGPKEALKVESKAPETGSAPTPAPAPAAGSGPANLPTSSASNTDNLMQLPTPSTGLYMPSPSSVGTFTTDPLLLAPIGELQAIGGPWAGLQDTTFEIAPTPADNCEWNEQEVSWGTYDPTTWQITNDGNPSQAIMDGMASLSIGDQKKGYFGAASGAALLRQILSARPDGEEVDAEVALHQIESLFQQHSDHSQWFRSQAMLTRVAVENLIDAFFVFYHPTFPIVHEPTFRAQYAGTLACANKGHWNTLANIIAALGSFASSNVADATDLPIFQAAQKSLFSNYLEVGNLTLIQAFGLSSNYMQKRNKPNTGFNYAGLAIRLAIGLGLHKDLEGNSLSPLQTETRRRIWWCLCVLDVGATITYGRPLNWPQAGVETMFPQNIHEKVGQYSEFKNFFY</sequence>
<evidence type="ECO:0000256" key="3">
    <source>
        <dbReference type="ARBA" id="ARBA00022692"/>
    </source>
</evidence>
<evidence type="ECO:0000313" key="13">
    <source>
        <dbReference type="Proteomes" id="UP001152049"/>
    </source>
</evidence>
<evidence type="ECO:0000256" key="2">
    <source>
        <dbReference type="ARBA" id="ARBA00022448"/>
    </source>
</evidence>
<dbReference type="GO" id="GO:0016020">
    <property type="term" value="C:membrane"/>
    <property type="evidence" value="ECO:0007669"/>
    <property type="project" value="UniProtKB-SubCell"/>
</dbReference>
<evidence type="ECO:0000256" key="1">
    <source>
        <dbReference type="ARBA" id="ARBA00004141"/>
    </source>
</evidence>
<dbReference type="GO" id="GO:0003677">
    <property type="term" value="F:DNA binding"/>
    <property type="evidence" value="ECO:0007669"/>
    <property type="project" value="InterPro"/>
</dbReference>
<dbReference type="AlphaFoldDB" id="A0A9W8RXH0"/>
<keyword evidence="4 10" id="KW-1133">Transmembrane helix</keyword>
<dbReference type="OrthoDB" id="2250022at2759"/>
<evidence type="ECO:0000256" key="9">
    <source>
        <dbReference type="SAM" id="MobiDB-lite"/>
    </source>
</evidence>
<feature type="transmembrane region" description="Helical" evidence="10">
    <location>
        <begin position="450"/>
        <end position="471"/>
    </location>
</feature>
<dbReference type="GO" id="GO:0006351">
    <property type="term" value="P:DNA-templated transcription"/>
    <property type="evidence" value="ECO:0007669"/>
    <property type="project" value="InterPro"/>
</dbReference>
<dbReference type="FunFam" id="1.20.1250.20:FF:000057">
    <property type="entry name" value="MFS general substrate transporter"/>
    <property type="match status" value="1"/>
</dbReference>
<evidence type="ECO:0000256" key="6">
    <source>
        <dbReference type="ARBA" id="ARBA00023180"/>
    </source>
</evidence>
<name>A0A9W8RXH0_9HYPO</name>
<feature type="transmembrane region" description="Helical" evidence="10">
    <location>
        <begin position="389"/>
        <end position="406"/>
    </location>
</feature>
<dbReference type="PANTHER" id="PTHR43791">
    <property type="entry name" value="PERMEASE-RELATED"/>
    <property type="match status" value="1"/>
</dbReference>
<evidence type="ECO:0000259" key="11">
    <source>
        <dbReference type="PROSITE" id="PS50850"/>
    </source>
</evidence>
<feature type="domain" description="Major facilitator superfamily (MFS) profile" evidence="11">
    <location>
        <begin position="62"/>
        <end position="476"/>
    </location>
</feature>
<feature type="region of interest" description="Disordered" evidence="9">
    <location>
        <begin position="550"/>
        <end position="588"/>
    </location>
</feature>
<dbReference type="GO" id="GO:0008270">
    <property type="term" value="F:zinc ion binding"/>
    <property type="evidence" value="ECO:0007669"/>
    <property type="project" value="InterPro"/>
</dbReference>
<dbReference type="Pfam" id="PF04082">
    <property type="entry name" value="Fungal_trans"/>
    <property type="match status" value="1"/>
</dbReference>
<dbReference type="SMART" id="SM00906">
    <property type="entry name" value="Fungal_trans"/>
    <property type="match status" value="1"/>
</dbReference>
<gene>
    <name evidence="12" type="ORF">NW762_007667</name>
</gene>
<comment type="caution">
    <text evidence="12">The sequence shown here is derived from an EMBL/GenBank/DDBJ whole genome shotgun (WGS) entry which is preliminary data.</text>
</comment>
<evidence type="ECO:0000313" key="12">
    <source>
        <dbReference type="EMBL" id="KAJ4259736.1"/>
    </source>
</evidence>
<feature type="compositionally biased region" description="Polar residues" evidence="9">
    <location>
        <begin position="577"/>
        <end position="588"/>
    </location>
</feature>
<keyword evidence="13" id="KW-1185">Reference proteome</keyword>
<dbReference type="InterPro" id="IPR011701">
    <property type="entry name" value="MFS"/>
</dbReference>
<keyword evidence="7" id="KW-0539">Nucleus</keyword>
<comment type="subcellular location">
    <subcellularLocation>
        <location evidence="1">Membrane</location>
        <topology evidence="1">Multi-pass membrane protein</topology>
    </subcellularLocation>
</comment>
<dbReference type="Gene3D" id="1.20.1250.20">
    <property type="entry name" value="MFS general substrate transporter like domains"/>
    <property type="match status" value="2"/>
</dbReference>
<reference evidence="12" key="1">
    <citation type="submission" date="2022-09" db="EMBL/GenBank/DDBJ databases">
        <title>Fusarium specimens isolated from Avocado Roots.</title>
        <authorList>
            <person name="Stajich J."/>
            <person name="Roper C."/>
            <person name="Heimlech-Rivalta G."/>
        </authorList>
    </citation>
    <scope>NUCLEOTIDE SEQUENCE</scope>
    <source>
        <strain evidence="12">CF00136</strain>
    </source>
</reference>
<keyword evidence="3 10" id="KW-0812">Transmembrane</keyword>
<dbReference type="EMBL" id="JAOQAZ010000014">
    <property type="protein sequence ID" value="KAJ4259736.1"/>
    <property type="molecule type" value="Genomic_DNA"/>
</dbReference>
<keyword evidence="5 10" id="KW-0472">Membrane</keyword>
<accession>A0A9W8RXH0</accession>
<dbReference type="Pfam" id="PF07690">
    <property type="entry name" value="MFS_1"/>
    <property type="match status" value="1"/>
</dbReference>
<evidence type="ECO:0000256" key="8">
    <source>
        <dbReference type="SAM" id="Coils"/>
    </source>
</evidence>
<dbReference type="FunFam" id="1.20.1250.20:FF:000013">
    <property type="entry name" value="MFS general substrate transporter"/>
    <property type="match status" value="1"/>
</dbReference>
<organism evidence="12 13">
    <name type="scientific">Fusarium torreyae</name>
    <dbReference type="NCBI Taxonomy" id="1237075"/>
    <lineage>
        <taxon>Eukaryota</taxon>
        <taxon>Fungi</taxon>
        <taxon>Dikarya</taxon>
        <taxon>Ascomycota</taxon>
        <taxon>Pezizomycotina</taxon>
        <taxon>Sordariomycetes</taxon>
        <taxon>Hypocreomycetidae</taxon>
        <taxon>Hypocreales</taxon>
        <taxon>Nectriaceae</taxon>
        <taxon>Fusarium</taxon>
    </lineage>
</organism>
<evidence type="ECO:0000256" key="4">
    <source>
        <dbReference type="ARBA" id="ARBA00022989"/>
    </source>
</evidence>
<evidence type="ECO:0000256" key="10">
    <source>
        <dbReference type="SAM" id="Phobius"/>
    </source>
</evidence>
<proteinExistence type="predicted"/>
<feature type="transmembrane region" description="Helical" evidence="10">
    <location>
        <begin position="223"/>
        <end position="245"/>
    </location>
</feature>
<keyword evidence="6" id="KW-0325">Glycoprotein</keyword>
<keyword evidence="8" id="KW-0175">Coiled coil</keyword>
<dbReference type="Proteomes" id="UP001152049">
    <property type="component" value="Unassembled WGS sequence"/>
</dbReference>
<dbReference type="CDD" id="cd12148">
    <property type="entry name" value="fungal_TF_MHR"/>
    <property type="match status" value="1"/>
</dbReference>
<feature type="coiled-coil region" evidence="8">
    <location>
        <begin position="464"/>
        <end position="503"/>
    </location>
</feature>
<feature type="transmembrane region" description="Helical" evidence="10">
    <location>
        <begin position="155"/>
        <end position="177"/>
    </location>
</feature>
<dbReference type="SUPFAM" id="SSF103473">
    <property type="entry name" value="MFS general substrate transporter"/>
    <property type="match status" value="1"/>
</dbReference>
<feature type="transmembrane region" description="Helical" evidence="10">
    <location>
        <begin position="129"/>
        <end position="149"/>
    </location>
</feature>
<keyword evidence="2" id="KW-0813">Transport</keyword>
<feature type="transmembrane region" description="Helical" evidence="10">
    <location>
        <begin position="296"/>
        <end position="316"/>
    </location>
</feature>
<feature type="transmembrane region" description="Helical" evidence="10">
    <location>
        <begin position="362"/>
        <end position="383"/>
    </location>
</feature>